<keyword evidence="1" id="KW-0812">Transmembrane</keyword>
<organism evidence="2 3">
    <name type="scientific">Salinimicrobium sediminis</name>
    <dbReference type="NCBI Taxonomy" id="1343891"/>
    <lineage>
        <taxon>Bacteria</taxon>
        <taxon>Pseudomonadati</taxon>
        <taxon>Bacteroidota</taxon>
        <taxon>Flavobacteriia</taxon>
        <taxon>Flavobacteriales</taxon>
        <taxon>Flavobacteriaceae</taxon>
        <taxon>Salinimicrobium</taxon>
    </lineage>
</organism>
<evidence type="ECO:0000313" key="2">
    <source>
        <dbReference type="EMBL" id="SOC80488.1"/>
    </source>
</evidence>
<name>A0A285X5D9_9FLAO</name>
<sequence>MMRIPIVALVLLTAFLSFQIKSSEFFLLAIVLLALIFLVVTGVIRSFKRVNSKYLKIPFFVIAISLFGIFVSLFRPYGEAVKYSGFPAEQLEHAYKTDQKDRWQLRSYIDIFSKLKERDSLRLQQVKDILGRKDMLKSLDKFHAAFVLHHSRESEDYRLAASLAGAAAEDPALKDVYEVQWLKKAAYDRWKVSIGEPEEHNSQNHFSFDVK</sequence>
<dbReference type="AlphaFoldDB" id="A0A285X5D9"/>
<reference evidence="3" key="1">
    <citation type="submission" date="2017-09" db="EMBL/GenBank/DDBJ databases">
        <authorList>
            <person name="Varghese N."/>
            <person name="Submissions S."/>
        </authorList>
    </citation>
    <scope>NUCLEOTIDE SEQUENCE [LARGE SCALE GENOMIC DNA]</scope>
    <source>
        <strain evidence="3">CGMCC 1.12641</strain>
    </source>
</reference>
<feature type="transmembrane region" description="Helical" evidence="1">
    <location>
        <begin position="54"/>
        <end position="74"/>
    </location>
</feature>
<keyword evidence="1" id="KW-1133">Transmembrane helix</keyword>
<protein>
    <submittedName>
        <fullName evidence="2">Uncharacterized protein</fullName>
    </submittedName>
</protein>
<evidence type="ECO:0000313" key="3">
    <source>
        <dbReference type="Proteomes" id="UP000219193"/>
    </source>
</evidence>
<dbReference type="RefSeq" id="WP_097056251.1">
    <property type="nucleotide sequence ID" value="NZ_OCMF01000002.1"/>
</dbReference>
<keyword evidence="3" id="KW-1185">Reference proteome</keyword>
<dbReference type="OrthoDB" id="852748at2"/>
<dbReference type="Proteomes" id="UP000219193">
    <property type="component" value="Unassembled WGS sequence"/>
</dbReference>
<evidence type="ECO:0000256" key="1">
    <source>
        <dbReference type="SAM" id="Phobius"/>
    </source>
</evidence>
<feature type="transmembrane region" description="Helical" evidence="1">
    <location>
        <begin position="27"/>
        <end position="47"/>
    </location>
</feature>
<accession>A0A285X5D9</accession>
<keyword evidence="1" id="KW-0472">Membrane</keyword>
<gene>
    <name evidence="2" type="ORF">SAMN06296241_2038</name>
</gene>
<dbReference type="EMBL" id="OCMF01000002">
    <property type="protein sequence ID" value="SOC80488.1"/>
    <property type="molecule type" value="Genomic_DNA"/>
</dbReference>
<proteinExistence type="predicted"/>